<evidence type="ECO:0000259" key="2">
    <source>
        <dbReference type="SMART" id="SM00181"/>
    </source>
</evidence>
<evidence type="ECO:0000313" key="3">
    <source>
        <dbReference type="Proteomes" id="UP000694844"/>
    </source>
</evidence>
<dbReference type="InterPro" id="IPR000742">
    <property type="entry name" value="EGF"/>
</dbReference>
<protein>
    <submittedName>
        <fullName evidence="4">Multiple epidermal growth factor-like domains protein 6</fullName>
    </submittedName>
</protein>
<dbReference type="PANTHER" id="PTHR24043">
    <property type="entry name" value="SCAVENGER RECEPTOR CLASS F"/>
    <property type="match status" value="1"/>
</dbReference>
<dbReference type="KEGG" id="cvn:111113765"/>
<dbReference type="SUPFAM" id="SSF57184">
    <property type="entry name" value="Growth factor receptor domain"/>
    <property type="match status" value="1"/>
</dbReference>
<dbReference type="PANTHER" id="PTHR24043:SF8">
    <property type="entry name" value="EGF-LIKE DOMAIN-CONTAINING PROTEIN"/>
    <property type="match status" value="1"/>
</dbReference>
<dbReference type="Proteomes" id="UP000694844">
    <property type="component" value="Chromosome 9"/>
</dbReference>
<keyword evidence="1" id="KW-0245">EGF-like domain</keyword>
<evidence type="ECO:0000313" key="4">
    <source>
        <dbReference type="RefSeq" id="XP_022307761.1"/>
    </source>
</evidence>
<dbReference type="GO" id="GO:0005044">
    <property type="term" value="F:scavenger receptor activity"/>
    <property type="evidence" value="ECO:0007669"/>
    <property type="project" value="InterPro"/>
</dbReference>
<dbReference type="GeneID" id="111113765"/>
<dbReference type="InterPro" id="IPR009030">
    <property type="entry name" value="Growth_fac_rcpt_cys_sf"/>
</dbReference>
<reference evidence="4" key="1">
    <citation type="submission" date="2025-08" db="UniProtKB">
        <authorList>
            <consortium name="RefSeq"/>
        </authorList>
    </citation>
    <scope>IDENTIFICATION</scope>
    <source>
        <tissue evidence="4">Whole sample</tissue>
    </source>
</reference>
<dbReference type="OrthoDB" id="6066072at2759"/>
<dbReference type="Gene3D" id="2.170.300.10">
    <property type="entry name" value="Tie2 ligand-binding domain superfamily"/>
    <property type="match status" value="1"/>
</dbReference>
<feature type="domain" description="EGF-like" evidence="2">
    <location>
        <begin position="47"/>
        <end position="74"/>
    </location>
</feature>
<dbReference type="SMART" id="SM00181">
    <property type="entry name" value="EGF"/>
    <property type="match status" value="2"/>
</dbReference>
<keyword evidence="3" id="KW-1185">Reference proteome</keyword>
<dbReference type="RefSeq" id="XP_022307761.1">
    <property type="nucleotide sequence ID" value="XM_022452053.1"/>
</dbReference>
<proteinExistence type="predicted"/>
<sequence length="167" mass="18368">MGLIYAVLITHPPYPEGYSDLAWNQLCEVEVYGCPSPGFYGERCSLECHKNCLCHIIDGNCLGCIPGYYGDNCSLECPQNCQKGRCHDTEGTCLECEPGYIGATCTQDCPDGLFGYNCAFNCSVDCVGKCNKVTGECYGPKKATLNWMPSVIREDLMKKSNNHKTQS</sequence>
<dbReference type="AlphaFoldDB" id="A0A8B8BY48"/>
<gene>
    <name evidence="4" type="primary">LOC111113765</name>
</gene>
<evidence type="ECO:0000256" key="1">
    <source>
        <dbReference type="ARBA" id="ARBA00022536"/>
    </source>
</evidence>
<organism evidence="3 4">
    <name type="scientific">Crassostrea virginica</name>
    <name type="common">Eastern oyster</name>
    <dbReference type="NCBI Taxonomy" id="6565"/>
    <lineage>
        <taxon>Eukaryota</taxon>
        <taxon>Metazoa</taxon>
        <taxon>Spiralia</taxon>
        <taxon>Lophotrochozoa</taxon>
        <taxon>Mollusca</taxon>
        <taxon>Bivalvia</taxon>
        <taxon>Autobranchia</taxon>
        <taxon>Pteriomorphia</taxon>
        <taxon>Ostreida</taxon>
        <taxon>Ostreoidea</taxon>
        <taxon>Ostreidae</taxon>
        <taxon>Crassostrea</taxon>
    </lineage>
</organism>
<dbReference type="InterPro" id="IPR042635">
    <property type="entry name" value="MEGF10/SREC1/2-like"/>
</dbReference>
<accession>A0A8B8BY48</accession>
<feature type="domain" description="EGF-like" evidence="2">
    <location>
        <begin position="76"/>
        <end position="106"/>
    </location>
</feature>
<name>A0A8B8BY48_CRAVI</name>